<evidence type="ECO:0000313" key="12">
    <source>
        <dbReference type="Proteomes" id="UP000183253"/>
    </source>
</evidence>
<comment type="similarity">
    <text evidence="8">Belongs to the TonB-dependent receptor family.</text>
</comment>
<accession>A0A1H4DGQ9</accession>
<dbReference type="SUPFAM" id="SSF56935">
    <property type="entry name" value="Porins"/>
    <property type="match status" value="1"/>
</dbReference>
<dbReference type="Proteomes" id="UP000183253">
    <property type="component" value="Unassembled WGS sequence"/>
</dbReference>
<dbReference type="Gene3D" id="2.170.130.10">
    <property type="entry name" value="TonB-dependent receptor, plug domain"/>
    <property type="match status" value="1"/>
</dbReference>
<evidence type="ECO:0000256" key="7">
    <source>
        <dbReference type="ARBA" id="ARBA00023237"/>
    </source>
</evidence>
<dbReference type="PANTHER" id="PTHR30069">
    <property type="entry name" value="TONB-DEPENDENT OUTER MEMBRANE RECEPTOR"/>
    <property type="match status" value="1"/>
</dbReference>
<evidence type="ECO:0000256" key="6">
    <source>
        <dbReference type="ARBA" id="ARBA00023136"/>
    </source>
</evidence>
<dbReference type="FunFam" id="2.170.130.10:FF:000008">
    <property type="entry name" value="SusC/RagA family TonB-linked outer membrane protein"/>
    <property type="match status" value="1"/>
</dbReference>
<dbReference type="AlphaFoldDB" id="A0A1H4DGQ9"/>
<evidence type="ECO:0000256" key="1">
    <source>
        <dbReference type="ARBA" id="ARBA00004571"/>
    </source>
</evidence>
<feature type="signal peptide" evidence="9">
    <location>
        <begin position="1"/>
        <end position="33"/>
    </location>
</feature>
<dbReference type="EMBL" id="FNRI01000005">
    <property type="protein sequence ID" value="SEA71696.1"/>
    <property type="molecule type" value="Genomic_DNA"/>
</dbReference>
<reference evidence="11 12" key="1">
    <citation type="submission" date="2016-10" db="EMBL/GenBank/DDBJ databases">
        <authorList>
            <person name="de Groot N.N."/>
        </authorList>
    </citation>
    <scope>NUCLEOTIDE SEQUENCE [LARGE SCALE GENOMIC DNA]</scope>
    <source>
        <strain evidence="11 12">DSM 25383</strain>
    </source>
</reference>
<dbReference type="GO" id="GO:0044718">
    <property type="term" value="P:siderophore transmembrane transport"/>
    <property type="evidence" value="ECO:0007669"/>
    <property type="project" value="TreeGrafter"/>
</dbReference>
<evidence type="ECO:0000256" key="2">
    <source>
        <dbReference type="ARBA" id="ARBA00022448"/>
    </source>
</evidence>
<dbReference type="InterPro" id="IPR012910">
    <property type="entry name" value="Plug_dom"/>
</dbReference>
<protein>
    <submittedName>
        <fullName evidence="11">TonB-linked outer membrane protein, SusC/RagA family</fullName>
    </submittedName>
</protein>
<dbReference type="GO" id="GO:0015344">
    <property type="term" value="F:siderophore uptake transmembrane transporter activity"/>
    <property type="evidence" value="ECO:0007669"/>
    <property type="project" value="TreeGrafter"/>
</dbReference>
<keyword evidence="5 9" id="KW-0732">Signal</keyword>
<keyword evidence="6 8" id="KW-0472">Membrane</keyword>
<dbReference type="SUPFAM" id="SSF49464">
    <property type="entry name" value="Carboxypeptidase regulatory domain-like"/>
    <property type="match status" value="1"/>
</dbReference>
<dbReference type="InterPro" id="IPR037066">
    <property type="entry name" value="Plug_dom_sf"/>
</dbReference>
<name>A0A1H4DGQ9_9BACT</name>
<keyword evidence="7 8" id="KW-0998">Cell outer membrane</keyword>
<evidence type="ECO:0000259" key="10">
    <source>
        <dbReference type="Pfam" id="PF07715"/>
    </source>
</evidence>
<dbReference type="RefSeq" id="WP_026020650.1">
    <property type="nucleotide sequence ID" value="NZ_CAEG01000005.1"/>
</dbReference>
<dbReference type="Gene3D" id="2.40.170.20">
    <property type="entry name" value="TonB-dependent receptor, beta-barrel domain"/>
    <property type="match status" value="1"/>
</dbReference>
<dbReference type="GO" id="GO:0009279">
    <property type="term" value="C:cell outer membrane"/>
    <property type="evidence" value="ECO:0007669"/>
    <property type="project" value="UniProtKB-SubCell"/>
</dbReference>
<dbReference type="STRING" id="1033731.SAMN05444145_105275"/>
<keyword evidence="2 8" id="KW-0813">Transport</keyword>
<keyword evidence="12" id="KW-1185">Reference proteome</keyword>
<dbReference type="InterPro" id="IPR023997">
    <property type="entry name" value="TonB-dep_OMP_SusC/RagA_CS"/>
</dbReference>
<dbReference type="PANTHER" id="PTHR30069:SF29">
    <property type="entry name" value="HEMOGLOBIN AND HEMOGLOBIN-HAPTOGLOBIN-BINDING PROTEIN 1-RELATED"/>
    <property type="match status" value="1"/>
</dbReference>
<evidence type="ECO:0000313" key="11">
    <source>
        <dbReference type="EMBL" id="SEA71696.1"/>
    </source>
</evidence>
<feature type="chain" id="PRO_5010267348" evidence="9">
    <location>
        <begin position="34"/>
        <end position="1011"/>
    </location>
</feature>
<proteinExistence type="inferred from homology"/>
<evidence type="ECO:0000256" key="8">
    <source>
        <dbReference type="PROSITE-ProRule" id="PRU01360"/>
    </source>
</evidence>
<gene>
    <name evidence="11" type="ORF">SAMN05444145_105275</name>
</gene>
<dbReference type="NCBIfam" id="TIGR04056">
    <property type="entry name" value="OMP_RagA_SusC"/>
    <property type="match status" value="1"/>
</dbReference>
<dbReference type="PROSITE" id="PS52016">
    <property type="entry name" value="TONB_DEPENDENT_REC_3"/>
    <property type="match status" value="1"/>
</dbReference>
<dbReference type="InterPro" id="IPR008969">
    <property type="entry name" value="CarboxyPept-like_regulatory"/>
</dbReference>
<evidence type="ECO:0000256" key="5">
    <source>
        <dbReference type="ARBA" id="ARBA00022729"/>
    </source>
</evidence>
<dbReference type="NCBIfam" id="TIGR04057">
    <property type="entry name" value="SusC_RagA_signa"/>
    <property type="match status" value="1"/>
</dbReference>
<keyword evidence="4 8" id="KW-0812">Transmembrane</keyword>
<dbReference type="Pfam" id="PF13715">
    <property type="entry name" value="CarbopepD_reg_2"/>
    <property type="match status" value="1"/>
</dbReference>
<dbReference type="Pfam" id="PF07715">
    <property type="entry name" value="Plug"/>
    <property type="match status" value="1"/>
</dbReference>
<dbReference type="InterPro" id="IPR039426">
    <property type="entry name" value="TonB-dep_rcpt-like"/>
</dbReference>
<dbReference type="InterPro" id="IPR023996">
    <property type="entry name" value="TonB-dep_OMP_SusC/RagA"/>
</dbReference>
<organism evidence="11 12">
    <name type="scientific">Alistipes timonensis JC136</name>
    <dbReference type="NCBI Taxonomy" id="1033731"/>
    <lineage>
        <taxon>Bacteria</taxon>
        <taxon>Pseudomonadati</taxon>
        <taxon>Bacteroidota</taxon>
        <taxon>Bacteroidia</taxon>
        <taxon>Bacteroidales</taxon>
        <taxon>Rikenellaceae</taxon>
        <taxon>Alistipes</taxon>
    </lineage>
</organism>
<keyword evidence="3 8" id="KW-1134">Transmembrane beta strand</keyword>
<evidence type="ECO:0000256" key="3">
    <source>
        <dbReference type="ARBA" id="ARBA00022452"/>
    </source>
</evidence>
<sequence length="1011" mass="111512">MAHLCNKLQSGCRTGWMLLLAVAMLIVSAPVLAQQRATVTGTVTDQSGQPVIGATVIEQGTTNGATTGVDGTYTLKLRGGGNSVNLIFQSLGFVSQTVAVNGRTKVDVKLSEDAVALDAVVAIGYGTVKQKDLTTAVSIVKTDDLARRPITSASGALQGKAAGVQVIQPNGSPGQGMVVRVRGASSISSSNDPLYVVDGVPVGEGNYAIAYLSPNEIESMQVLKDASSAAIYGSRAANGVVLITTKQGSKKMGPEISFSTFVGVSKVTKSFDVLNARQYRELMEENGAVSGLPETLTDVTDWFDETYSTGVNQNYQFSISNGDENSSYYLGGGYTDETGIINTTSSERYNVKASFDKKIFKWVSANASTTFSHYTTKGSIISGQGANRAGVVVSAITTPTYAPIWDPENPQQYYNNFYGANLTSPLENMARTDYDRNVTDRLLLSGGLTFYLAKGLTFRSTVSMDRRWVHSSSFLDPIRTSYGRTQHGTASDTRSDDMRMVYDNILTWNKSFNLHNLEVMAGTSATTSVWEQLSGSRSYFSSTNNNAIPNLEGGNNGGVRGQSYGKSEWSIMSYLARVSYNYDSRYLVTANFRADGSSKLAPGHRWGYFPSFSAAWRISGEKFLSDVRWINDLKLRAGWGQTGNQAGLTEYGWMQQYSTNYYDWTLTENAHAVPTVGGRKNIKNQDLTWETTSQTNVGLDFALLNNRLSLSLDYYYKYTKDMLMDVPLPSPYPSIYRNDGEMSNQGFEITLSSVNIARKDFNWSTDLNVSLNRNKLEKLDLKQVYYYAKTSDATNDNVIRMTPGHPLSMFWGYVSKGVDPETGDLIYEDRNGDGEITPLDKTWIGNANPKFTFGMTNNFSWRGLNLNILITGSYGNDIFNASRIETEGMTTANNQTTAVLRRWRIPGQQTDVFRSDNPSWNVKNSTYWVEDGSYLKVKNITLSYDITSPKLKRINITRIQPYISLQNFITWTNYSGYDPEVSQSESATQMGIDWGTYPNVRTVVVGLNLTF</sequence>
<comment type="subcellular location">
    <subcellularLocation>
        <location evidence="1 8">Cell outer membrane</location>
        <topology evidence="1 8">Multi-pass membrane protein</topology>
    </subcellularLocation>
</comment>
<evidence type="ECO:0000256" key="9">
    <source>
        <dbReference type="SAM" id="SignalP"/>
    </source>
</evidence>
<dbReference type="InterPro" id="IPR036942">
    <property type="entry name" value="Beta-barrel_TonB_sf"/>
</dbReference>
<dbReference type="Gene3D" id="2.60.40.1120">
    <property type="entry name" value="Carboxypeptidase-like, regulatory domain"/>
    <property type="match status" value="1"/>
</dbReference>
<feature type="domain" description="TonB-dependent receptor plug" evidence="10">
    <location>
        <begin position="130"/>
        <end position="240"/>
    </location>
</feature>
<evidence type="ECO:0000256" key="4">
    <source>
        <dbReference type="ARBA" id="ARBA00022692"/>
    </source>
</evidence>